<sequence length="150" mass="15746">MSDDAGAVGTLASGTRIGQFVSVGVVGFVFDIATSTALREAGVFPELAAFIGIEVAVVVMFLLNDRVTFAEEGLAGLAPTLRRLAKSNVVRAGGIAVQLVVFTVLFRVVALPLSLWGVDLWFVVSRAGGIGAGMVVNYVAESVFTWRVLE</sequence>
<feature type="transmembrane region" description="Helical" evidence="6">
    <location>
        <begin position="20"/>
        <end position="38"/>
    </location>
</feature>
<reference evidence="8 9" key="1">
    <citation type="journal article" date="2019" name="Int. J. Syst. Evol. Microbiol.">
        <title>The Global Catalogue of Microorganisms (GCM) 10K type strain sequencing project: providing services to taxonomists for standard genome sequencing and annotation.</title>
        <authorList>
            <consortium name="The Broad Institute Genomics Platform"/>
            <consortium name="The Broad Institute Genome Sequencing Center for Infectious Disease"/>
            <person name="Wu L."/>
            <person name="Ma J."/>
        </authorList>
    </citation>
    <scope>NUCLEOTIDE SEQUENCE [LARGE SCALE GENOMIC DNA]</scope>
    <source>
        <strain evidence="8 9">DT92</strain>
    </source>
</reference>
<feature type="transmembrane region" description="Helical" evidence="6">
    <location>
        <begin position="120"/>
        <end position="140"/>
    </location>
</feature>
<dbReference type="PANTHER" id="PTHR38459">
    <property type="entry name" value="PROPHAGE BACTOPRENOL-LINKED GLUCOSE TRANSLOCASE HOMOLOG"/>
    <property type="match status" value="1"/>
</dbReference>
<keyword evidence="4 6" id="KW-1133">Transmembrane helix</keyword>
<evidence type="ECO:0000256" key="4">
    <source>
        <dbReference type="ARBA" id="ARBA00022989"/>
    </source>
</evidence>
<evidence type="ECO:0000256" key="6">
    <source>
        <dbReference type="SAM" id="Phobius"/>
    </source>
</evidence>
<comment type="similarity">
    <text evidence="2">Belongs to the GtrA family.</text>
</comment>
<evidence type="ECO:0000256" key="3">
    <source>
        <dbReference type="ARBA" id="ARBA00022692"/>
    </source>
</evidence>
<dbReference type="InterPro" id="IPR007267">
    <property type="entry name" value="GtrA_DPMS_TM"/>
</dbReference>
<protein>
    <submittedName>
        <fullName evidence="8">GtrA family protein</fullName>
    </submittedName>
</protein>
<accession>A0ABD5XV56</accession>
<evidence type="ECO:0000256" key="5">
    <source>
        <dbReference type="ARBA" id="ARBA00023136"/>
    </source>
</evidence>
<dbReference type="Pfam" id="PF04138">
    <property type="entry name" value="GtrA_DPMS_TM"/>
    <property type="match status" value="1"/>
</dbReference>
<dbReference type="PANTHER" id="PTHR38459:SF1">
    <property type="entry name" value="PROPHAGE BACTOPRENOL-LINKED GLUCOSE TRANSLOCASE HOMOLOG"/>
    <property type="match status" value="1"/>
</dbReference>
<feature type="transmembrane region" description="Helical" evidence="6">
    <location>
        <begin position="89"/>
        <end position="108"/>
    </location>
</feature>
<dbReference type="AlphaFoldDB" id="A0ABD5XV56"/>
<feature type="transmembrane region" description="Helical" evidence="6">
    <location>
        <begin position="44"/>
        <end position="63"/>
    </location>
</feature>
<keyword evidence="3 6" id="KW-0812">Transmembrane</keyword>
<dbReference type="EMBL" id="JBHSZG010000001">
    <property type="protein sequence ID" value="MFC7136014.1"/>
    <property type="molecule type" value="Genomic_DNA"/>
</dbReference>
<evidence type="ECO:0000313" key="9">
    <source>
        <dbReference type="Proteomes" id="UP001596368"/>
    </source>
</evidence>
<evidence type="ECO:0000256" key="1">
    <source>
        <dbReference type="ARBA" id="ARBA00004141"/>
    </source>
</evidence>
<gene>
    <name evidence="8" type="ORF">ACFQRB_04480</name>
</gene>
<organism evidence="8 9">
    <name type="scientific">Halobaculum litoreum</name>
    <dbReference type="NCBI Taxonomy" id="3031998"/>
    <lineage>
        <taxon>Archaea</taxon>
        <taxon>Methanobacteriati</taxon>
        <taxon>Methanobacteriota</taxon>
        <taxon>Stenosarchaea group</taxon>
        <taxon>Halobacteria</taxon>
        <taxon>Halobacteriales</taxon>
        <taxon>Haloferacaceae</taxon>
        <taxon>Halobaculum</taxon>
    </lineage>
</organism>
<keyword evidence="9" id="KW-1185">Reference proteome</keyword>
<comment type="caution">
    <text evidence="8">The sequence shown here is derived from an EMBL/GenBank/DDBJ whole genome shotgun (WGS) entry which is preliminary data.</text>
</comment>
<keyword evidence="5 6" id="KW-0472">Membrane</keyword>
<evidence type="ECO:0000256" key="2">
    <source>
        <dbReference type="ARBA" id="ARBA00009399"/>
    </source>
</evidence>
<comment type="subcellular location">
    <subcellularLocation>
        <location evidence="1">Membrane</location>
        <topology evidence="1">Multi-pass membrane protein</topology>
    </subcellularLocation>
</comment>
<dbReference type="GO" id="GO:0016020">
    <property type="term" value="C:membrane"/>
    <property type="evidence" value="ECO:0007669"/>
    <property type="project" value="UniProtKB-SubCell"/>
</dbReference>
<dbReference type="Proteomes" id="UP001596368">
    <property type="component" value="Unassembled WGS sequence"/>
</dbReference>
<evidence type="ECO:0000313" key="8">
    <source>
        <dbReference type="EMBL" id="MFC7136014.1"/>
    </source>
</evidence>
<proteinExistence type="inferred from homology"/>
<dbReference type="InterPro" id="IPR051401">
    <property type="entry name" value="GtrA_CellWall_Glycosyl"/>
</dbReference>
<evidence type="ECO:0000259" key="7">
    <source>
        <dbReference type="Pfam" id="PF04138"/>
    </source>
</evidence>
<name>A0ABD5XV56_9EURY</name>
<feature type="domain" description="GtrA/DPMS transmembrane" evidence="7">
    <location>
        <begin position="19"/>
        <end position="146"/>
    </location>
</feature>